<keyword evidence="5" id="KW-1185">Reference proteome</keyword>
<evidence type="ECO:0000256" key="2">
    <source>
        <dbReference type="RuleBase" id="RU003682"/>
    </source>
</evidence>
<name>A0A0D2BDR3_9PEZI</name>
<evidence type="ECO:0000259" key="3">
    <source>
        <dbReference type="PROSITE" id="PS51471"/>
    </source>
</evidence>
<dbReference type="PROSITE" id="PS51471">
    <property type="entry name" value="FE2OG_OXY"/>
    <property type="match status" value="1"/>
</dbReference>
<dbReference type="HOGENOM" id="CLU_010119_4_0_1"/>
<accession>A0A0D2BDR3</accession>
<organism evidence="4 5">
    <name type="scientific">Verruconis gallopava</name>
    <dbReference type="NCBI Taxonomy" id="253628"/>
    <lineage>
        <taxon>Eukaryota</taxon>
        <taxon>Fungi</taxon>
        <taxon>Dikarya</taxon>
        <taxon>Ascomycota</taxon>
        <taxon>Pezizomycotina</taxon>
        <taxon>Dothideomycetes</taxon>
        <taxon>Pleosporomycetidae</taxon>
        <taxon>Venturiales</taxon>
        <taxon>Sympoventuriaceae</taxon>
        <taxon>Verruconis</taxon>
    </lineage>
</organism>
<dbReference type="VEuPathDB" id="FungiDB:PV09_00395"/>
<dbReference type="OrthoDB" id="288590at2759"/>
<dbReference type="Pfam" id="PF14226">
    <property type="entry name" value="DIOX_N"/>
    <property type="match status" value="1"/>
</dbReference>
<dbReference type="EMBL" id="KN847529">
    <property type="protein sequence ID" value="KIW09519.1"/>
    <property type="molecule type" value="Genomic_DNA"/>
</dbReference>
<protein>
    <recommendedName>
        <fullName evidence="3">Fe2OG dioxygenase domain-containing protein</fullName>
    </recommendedName>
</protein>
<comment type="similarity">
    <text evidence="1 2">Belongs to the iron/ascorbate-dependent oxidoreductase family.</text>
</comment>
<dbReference type="SUPFAM" id="SSF51197">
    <property type="entry name" value="Clavaminate synthase-like"/>
    <property type="match status" value="1"/>
</dbReference>
<dbReference type="GO" id="GO:0044283">
    <property type="term" value="P:small molecule biosynthetic process"/>
    <property type="evidence" value="ECO:0007669"/>
    <property type="project" value="UniProtKB-ARBA"/>
</dbReference>
<dbReference type="InterPro" id="IPR044861">
    <property type="entry name" value="IPNS-like_FE2OG_OXY"/>
</dbReference>
<dbReference type="STRING" id="253628.A0A0D2BDR3"/>
<dbReference type="InterPro" id="IPR027443">
    <property type="entry name" value="IPNS-like_sf"/>
</dbReference>
<dbReference type="GO" id="GO:0016491">
    <property type="term" value="F:oxidoreductase activity"/>
    <property type="evidence" value="ECO:0007669"/>
    <property type="project" value="UniProtKB-KW"/>
</dbReference>
<sequence>MAQETIDALPPFPSDLNTAPIAQISSRKLLAGDRDEANKVLEACQTFGFFYLDLRDSPEGQRLINEAEGCLELAKRSFSARSVEEQKQWHLQKGVSMFGYKAAGTVKHTDKDLRPDTTEFWNISKDHMHGITPSRSYPPEIEEARTLLKDFIKDAHECGMIVLRTLATALNLPPDTFVELNTFKKPSGDHCRLTHKFPHVSDKNAIGLPSHTDFGSVTVLFNWLGGLQIQSRHPDRLGEWEWVKPEAGKAIINLGDAMVKFTNGALKSAKHRVVPSPGAQQDLDRYSVVYFVRPCNDSLMKPVADFDKGTHVKVGGKVSVGDDENTIYTAGEWMVKRAIQMGS</sequence>
<dbReference type="PANTHER" id="PTHR47990">
    <property type="entry name" value="2-OXOGLUTARATE (2OG) AND FE(II)-DEPENDENT OXYGENASE SUPERFAMILY PROTEIN-RELATED"/>
    <property type="match status" value="1"/>
</dbReference>
<evidence type="ECO:0000313" key="4">
    <source>
        <dbReference type="EMBL" id="KIW09519.1"/>
    </source>
</evidence>
<reference evidence="4 5" key="1">
    <citation type="submission" date="2015-01" db="EMBL/GenBank/DDBJ databases">
        <title>The Genome Sequence of Ochroconis gallopava CBS43764.</title>
        <authorList>
            <consortium name="The Broad Institute Genomics Platform"/>
            <person name="Cuomo C."/>
            <person name="de Hoog S."/>
            <person name="Gorbushina A."/>
            <person name="Stielow B."/>
            <person name="Teixiera M."/>
            <person name="Abouelleil A."/>
            <person name="Chapman S.B."/>
            <person name="Priest M."/>
            <person name="Young S.K."/>
            <person name="Wortman J."/>
            <person name="Nusbaum C."/>
            <person name="Birren B."/>
        </authorList>
    </citation>
    <scope>NUCLEOTIDE SEQUENCE [LARGE SCALE GENOMIC DNA]</scope>
    <source>
        <strain evidence="4 5">CBS 43764</strain>
    </source>
</reference>
<evidence type="ECO:0000256" key="1">
    <source>
        <dbReference type="ARBA" id="ARBA00008056"/>
    </source>
</evidence>
<evidence type="ECO:0000313" key="5">
    <source>
        <dbReference type="Proteomes" id="UP000053259"/>
    </source>
</evidence>
<dbReference type="InterPro" id="IPR026992">
    <property type="entry name" value="DIOX_N"/>
</dbReference>
<dbReference type="InterPro" id="IPR005123">
    <property type="entry name" value="Oxoglu/Fe-dep_dioxygenase_dom"/>
</dbReference>
<gene>
    <name evidence="4" type="ORF">PV09_00395</name>
</gene>
<keyword evidence="2" id="KW-0479">Metal-binding</keyword>
<dbReference type="Gene3D" id="2.60.120.330">
    <property type="entry name" value="B-lactam Antibiotic, Isopenicillin N Synthase, Chain"/>
    <property type="match status" value="1"/>
</dbReference>
<dbReference type="Proteomes" id="UP000053259">
    <property type="component" value="Unassembled WGS sequence"/>
</dbReference>
<dbReference type="InterPro" id="IPR050231">
    <property type="entry name" value="Iron_ascorbate_oxido_reductase"/>
</dbReference>
<dbReference type="InParanoid" id="A0A0D2BDR3"/>
<dbReference type="Pfam" id="PF03171">
    <property type="entry name" value="2OG-FeII_Oxy"/>
    <property type="match status" value="1"/>
</dbReference>
<feature type="domain" description="Fe2OG dioxygenase" evidence="3">
    <location>
        <begin position="187"/>
        <end position="294"/>
    </location>
</feature>
<keyword evidence="2" id="KW-0408">Iron</keyword>
<dbReference type="GO" id="GO:0046872">
    <property type="term" value="F:metal ion binding"/>
    <property type="evidence" value="ECO:0007669"/>
    <property type="project" value="UniProtKB-KW"/>
</dbReference>
<dbReference type="GeneID" id="27308368"/>
<proteinExistence type="inferred from homology"/>
<dbReference type="AlphaFoldDB" id="A0A0D2BDR3"/>
<dbReference type="RefSeq" id="XP_016219388.1">
    <property type="nucleotide sequence ID" value="XM_016353131.1"/>
</dbReference>
<keyword evidence="2" id="KW-0560">Oxidoreductase</keyword>